<dbReference type="Pfam" id="PF00589">
    <property type="entry name" value="Phage_integrase"/>
    <property type="match status" value="1"/>
</dbReference>
<dbReference type="GO" id="GO:0015074">
    <property type="term" value="P:DNA integration"/>
    <property type="evidence" value="ECO:0007669"/>
    <property type="project" value="InterPro"/>
</dbReference>
<dbReference type="EMBL" id="SNRW01003587">
    <property type="protein sequence ID" value="KAA6389440.1"/>
    <property type="molecule type" value="Genomic_DNA"/>
</dbReference>
<dbReference type="AlphaFoldDB" id="A0A5J4W401"/>
<reference evidence="3 4" key="1">
    <citation type="submission" date="2019-03" db="EMBL/GenBank/DDBJ databases">
        <title>Single cell metagenomics reveals metabolic interactions within the superorganism composed of flagellate Streblomastix strix and complex community of Bacteroidetes bacteria on its surface.</title>
        <authorList>
            <person name="Treitli S.C."/>
            <person name="Kolisko M."/>
            <person name="Husnik F."/>
            <person name="Keeling P."/>
            <person name="Hampl V."/>
        </authorList>
    </citation>
    <scope>NUCLEOTIDE SEQUENCE [LARGE SCALE GENOMIC DNA]</scope>
    <source>
        <strain evidence="3">ST1C</strain>
    </source>
</reference>
<dbReference type="GO" id="GO:0003677">
    <property type="term" value="F:DNA binding"/>
    <property type="evidence" value="ECO:0007669"/>
    <property type="project" value="InterPro"/>
</dbReference>
<dbReference type="InterPro" id="IPR002104">
    <property type="entry name" value="Integrase_catalytic"/>
</dbReference>
<dbReference type="Proteomes" id="UP000324800">
    <property type="component" value="Unassembled WGS sequence"/>
</dbReference>
<comment type="caution">
    <text evidence="3">The sequence shown here is derived from an EMBL/GenBank/DDBJ whole genome shotgun (WGS) entry which is preliminary data.</text>
</comment>
<dbReference type="InterPro" id="IPR011010">
    <property type="entry name" value="DNA_brk_join_enz"/>
</dbReference>
<evidence type="ECO:0000259" key="2">
    <source>
        <dbReference type="PROSITE" id="PS51898"/>
    </source>
</evidence>
<evidence type="ECO:0000256" key="1">
    <source>
        <dbReference type="ARBA" id="ARBA00023172"/>
    </source>
</evidence>
<protein>
    <recommendedName>
        <fullName evidence="2">Tyr recombinase domain-containing protein</fullName>
    </recommendedName>
</protein>
<organism evidence="3 4">
    <name type="scientific">Streblomastix strix</name>
    <dbReference type="NCBI Taxonomy" id="222440"/>
    <lineage>
        <taxon>Eukaryota</taxon>
        <taxon>Metamonada</taxon>
        <taxon>Preaxostyla</taxon>
        <taxon>Oxymonadida</taxon>
        <taxon>Streblomastigidae</taxon>
        <taxon>Streblomastix</taxon>
    </lineage>
</organism>
<keyword evidence="1" id="KW-0233">DNA recombination</keyword>
<dbReference type="GO" id="GO:0006310">
    <property type="term" value="P:DNA recombination"/>
    <property type="evidence" value="ECO:0007669"/>
    <property type="project" value="UniProtKB-KW"/>
</dbReference>
<evidence type="ECO:0000313" key="3">
    <source>
        <dbReference type="EMBL" id="KAA6389440.1"/>
    </source>
</evidence>
<name>A0A5J4W401_9EUKA</name>
<accession>A0A5J4W401</accession>
<gene>
    <name evidence="3" type="ORF">EZS28_015030</name>
</gene>
<feature type="domain" description="Tyr recombinase" evidence="2">
    <location>
        <begin position="83"/>
        <end position="285"/>
    </location>
</feature>
<dbReference type="InterPro" id="IPR013762">
    <property type="entry name" value="Integrase-like_cat_sf"/>
</dbReference>
<proteinExistence type="predicted"/>
<dbReference type="PROSITE" id="PS51898">
    <property type="entry name" value="TYR_RECOMBINASE"/>
    <property type="match status" value="1"/>
</dbReference>
<dbReference type="SUPFAM" id="SSF56349">
    <property type="entry name" value="DNA breaking-rejoining enzymes"/>
    <property type="match status" value="1"/>
</dbReference>
<evidence type="ECO:0000313" key="4">
    <source>
        <dbReference type="Proteomes" id="UP000324800"/>
    </source>
</evidence>
<sequence length="347" mass="40797">MGVFDDWMKEKSYTIEDIMNKKIPLTCTEFMIWITKSKKTKPFSAKHNASILNTMLSVIFGTVQVSATAQRLTTHAISNHWINNPRYMSTQDIYQLFEYCRERPESNLLSNEKSQIKLASLLISLCLVRIEEMENIDQSTQIIDDEKHRATVCIPPKQSRKKERYNVRRTENPRVCPTEAFFVWLVRLREHFQQSPTNFILLFWTEKWEQADQRYIGTRFERLVQTLVVQNATANSIRHASSSELAAQGFDGRTINVFTHHTSDSKMNKKFYIFAINREQDSIASALVKNHSEKQATQIIIKYKGVEQESPQEMDYNNLLQEMICSYLHRRFLLHLFPPNHFDPIHR</sequence>
<dbReference type="Gene3D" id="1.10.443.10">
    <property type="entry name" value="Intergrase catalytic core"/>
    <property type="match status" value="1"/>
</dbReference>